<comment type="caution">
    <text evidence="1">The sequence shown here is derived from an EMBL/GenBank/DDBJ whole genome shotgun (WGS) entry which is preliminary data.</text>
</comment>
<dbReference type="GO" id="GO:0016787">
    <property type="term" value="F:hydrolase activity"/>
    <property type="evidence" value="ECO:0007669"/>
    <property type="project" value="UniProtKB-KW"/>
</dbReference>
<evidence type="ECO:0000313" key="1">
    <source>
        <dbReference type="EMBL" id="NEE03692.1"/>
    </source>
</evidence>
<dbReference type="SUPFAM" id="SSF53187">
    <property type="entry name" value="Zn-dependent exopeptidases"/>
    <property type="match status" value="1"/>
</dbReference>
<reference evidence="1 2" key="1">
    <citation type="submission" date="2020-02" db="EMBL/GenBank/DDBJ databases">
        <authorList>
            <person name="Li X.-J."/>
            <person name="Han X.-M."/>
        </authorList>
    </citation>
    <scope>NUCLEOTIDE SEQUENCE [LARGE SCALE GENOMIC DNA]</scope>
    <source>
        <strain evidence="1 2">CCTCC AB 2017055</strain>
    </source>
</reference>
<organism evidence="1 2">
    <name type="scientific">Phytoactinopolyspora halotolerans</name>
    <dbReference type="NCBI Taxonomy" id="1981512"/>
    <lineage>
        <taxon>Bacteria</taxon>
        <taxon>Bacillati</taxon>
        <taxon>Actinomycetota</taxon>
        <taxon>Actinomycetes</taxon>
        <taxon>Jiangellales</taxon>
        <taxon>Jiangellaceae</taxon>
        <taxon>Phytoactinopolyspora</taxon>
    </lineage>
</organism>
<dbReference type="Gene3D" id="3.40.630.10">
    <property type="entry name" value="Zn peptidases"/>
    <property type="match status" value="1"/>
</dbReference>
<dbReference type="RefSeq" id="WP_163743587.1">
    <property type="nucleotide sequence ID" value="NZ_JAAGOA010000025.1"/>
</dbReference>
<proteinExistence type="predicted"/>
<dbReference type="Gene3D" id="3.50.30.30">
    <property type="match status" value="1"/>
</dbReference>
<sequence length="477" mass="52008">MATLPDLSEFTRWNEELAGLGSRLTGTAAHQRYVDMLAERLEAAGLKVHRDELRFRRWEPRRAELHLDSGERRRLHVTSPFPYSGETPADGITAPLAHCGRAPGSFTGAAGRIAIVDVPNPPVPTALLRRRSGRLPLTLTNPMLGSFVRPPDIAAARAAGVRAVVCVWRSVSTDNAAGQVLPFTTTYQGCPALWVDGPSGDVLIDAARRGEDATVVLEAAVTDNAATHTIWTEVAGADPSRTDETVVVNTHTDGPNLIEENGGLALLALARYGLGNGNPRWRRRHVFTFVTGHFRMPDLAVDHHGQATSTWLESHHDLWDGAARHHRAVAGVTVEHLGAMEWEDRRGRTQYAPTGLPAHELVYTGNPEMERIYQAACRLQRPRRPVTLRPAFGVYFGEGAGLYRAGLPTISLVSGPSYLVAEAHDGGRRWFDARLARAQLGTFARVLDEIDHTPAPQLGRAQPQAGAALAHLIERLT</sequence>
<dbReference type="EMBL" id="JAAGOA010000025">
    <property type="protein sequence ID" value="NEE03692.1"/>
    <property type="molecule type" value="Genomic_DNA"/>
</dbReference>
<keyword evidence="1" id="KW-0378">Hydrolase</keyword>
<gene>
    <name evidence="1" type="ORF">G1H10_26345</name>
</gene>
<accession>A0A6L9SH08</accession>
<dbReference type="AlphaFoldDB" id="A0A6L9SH08"/>
<name>A0A6L9SH08_9ACTN</name>
<dbReference type="Proteomes" id="UP000475214">
    <property type="component" value="Unassembled WGS sequence"/>
</dbReference>
<protein>
    <submittedName>
        <fullName evidence="1">M20 family metallo-hydrolase</fullName>
    </submittedName>
</protein>
<evidence type="ECO:0000313" key="2">
    <source>
        <dbReference type="Proteomes" id="UP000475214"/>
    </source>
</evidence>
<keyword evidence="2" id="KW-1185">Reference proteome</keyword>